<sequence length="96" mass="11840">MDILTFLPVEICERILCCLNLKEILNCSLVCRSWYNITNSCNLIWKRFCKQDEVIKNEWNYTVTEWFPCTSEWKMYFLNFKKTIYNWKRNIFKEST</sequence>
<protein>
    <submittedName>
        <fullName evidence="2">F-box only protein 16-like protein isoform x3</fullName>
    </submittedName>
</protein>
<dbReference type="PROSITE" id="PS50181">
    <property type="entry name" value="FBOX"/>
    <property type="match status" value="1"/>
</dbReference>
<dbReference type="AlphaFoldDB" id="A0A171A7M2"/>
<organism evidence="2">
    <name type="scientific">Triatoma infestans</name>
    <name type="common">Assassin bug</name>
    <dbReference type="NCBI Taxonomy" id="30076"/>
    <lineage>
        <taxon>Eukaryota</taxon>
        <taxon>Metazoa</taxon>
        <taxon>Ecdysozoa</taxon>
        <taxon>Arthropoda</taxon>
        <taxon>Hexapoda</taxon>
        <taxon>Insecta</taxon>
        <taxon>Pterygota</taxon>
        <taxon>Neoptera</taxon>
        <taxon>Paraneoptera</taxon>
        <taxon>Hemiptera</taxon>
        <taxon>Heteroptera</taxon>
        <taxon>Panheteroptera</taxon>
        <taxon>Cimicomorpha</taxon>
        <taxon>Reduviidae</taxon>
        <taxon>Triatominae</taxon>
        <taxon>Triatoma</taxon>
    </lineage>
</organism>
<reference evidence="2" key="2">
    <citation type="journal article" date="2017" name="J. Med. Entomol.">
        <title>Transcriptome Analysis of the Triatoma infestans (Hemiptera: Reduviidae) Integument.</title>
        <authorList>
            <person name="Calderon-Fernandez G.M."/>
            <person name="Moriconi D.E."/>
            <person name="Dulbecco A.B."/>
            <person name="Juarez M.P."/>
        </authorList>
    </citation>
    <scope>NUCLEOTIDE SEQUENCE</scope>
    <source>
        <strain evidence="2">Int1</strain>
        <tissue evidence="2">Integument</tissue>
    </source>
</reference>
<dbReference type="InterPro" id="IPR036047">
    <property type="entry name" value="F-box-like_dom_sf"/>
</dbReference>
<dbReference type="Pfam" id="PF12937">
    <property type="entry name" value="F-box-like"/>
    <property type="match status" value="1"/>
</dbReference>
<proteinExistence type="predicted"/>
<dbReference type="InterPro" id="IPR001810">
    <property type="entry name" value="F-box_dom"/>
</dbReference>
<reference evidence="2" key="1">
    <citation type="submission" date="2016-04" db="EMBL/GenBank/DDBJ databases">
        <authorList>
            <person name="Calderon-Fernandez G.M.Sr."/>
        </authorList>
    </citation>
    <scope>NUCLEOTIDE SEQUENCE</scope>
    <source>
        <strain evidence="2">Int1</strain>
        <tissue evidence="2">Integument</tissue>
    </source>
</reference>
<feature type="domain" description="F-box" evidence="1">
    <location>
        <begin position="1"/>
        <end position="48"/>
    </location>
</feature>
<accession>A0A171A7M2</accession>
<evidence type="ECO:0000259" key="1">
    <source>
        <dbReference type="PROSITE" id="PS50181"/>
    </source>
</evidence>
<dbReference type="SUPFAM" id="SSF81383">
    <property type="entry name" value="F-box domain"/>
    <property type="match status" value="1"/>
</dbReference>
<dbReference type="Gene3D" id="1.20.1280.50">
    <property type="match status" value="1"/>
</dbReference>
<dbReference type="SMART" id="SM00256">
    <property type="entry name" value="FBOX"/>
    <property type="match status" value="1"/>
</dbReference>
<name>A0A171A7M2_TRIIF</name>
<dbReference type="EMBL" id="GEMB01001403">
    <property type="protein sequence ID" value="JAS01753.1"/>
    <property type="molecule type" value="Transcribed_RNA"/>
</dbReference>
<evidence type="ECO:0000313" key="2">
    <source>
        <dbReference type="EMBL" id="JAS01753.1"/>
    </source>
</evidence>